<dbReference type="InterPro" id="IPR003593">
    <property type="entry name" value="AAA+_ATPase"/>
</dbReference>
<dbReference type="InterPro" id="IPR027417">
    <property type="entry name" value="P-loop_NTPase"/>
</dbReference>
<feature type="compositionally biased region" description="Acidic residues" evidence="5">
    <location>
        <begin position="8"/>
        <end position="20"/>
    </location>
</feature>
<comment type="similarity">
    <text evidence="1">Belongs to the ABC transporter superfamily.</text>
</comment>
<accession>C7QZJ0</accession>
<keyword evidence="8" id="KW-1185">Reference proteome</keyword>
<proteinExistence type="inferred from homology"/>
<name>C7QZJ0_JONDD</name>
<dbReference type="HOGENOM" id="CLU_000604_1_2_11"/>
<dbReference type="SUPFAM" id="SSF52540">
    <property type="entry name" value="P-loop containing nucleoside triphosphate hydrolases"/>
    <property type="match status" value="1"/>
</dbReference>
<keyword evidence="4" id="KW-0067">ATP-binding</keyword>
<dbReference type="Proteomes" id="UP000000628">
    <property type="component" value="Chromosome"/>
</dbReference>
<dbReference type="InterPro" id="IPR003439">
    <property type="entry name" value="ABC_transporter-like_ATP-bd"/>
</dbReference>
<dbReference type="GO" id="GO:0005524">
    <property type="term" value="F:ATP binding"/>
    <property type="evidence" value="ECO:0007669"/>
    <property type="project" value="UniProtKB-KW"/>
</dbReference>
<evidence type="ECO:0000256" key="5">
    <source>
        <dbReference type="SAM" id="MobiDB-lite"/>
    </source>
</evidence>
<dbReference type="PANTHER" id="PTHR46743">
    <property type="entry name" value="TEICHOIC ACIDS EXPORT ATP-BINDING PROTEIN TAGH"/>
    <property type="match status" value="1"/>
</dbReference>
<dbReference type="OrthoDB" id="9778870at2"/>
<dbReference type="InterPro" id="IPR050683">
    <property type="entry name" value="Bact_Polysacc_Export_ATP-bd"/>
</dbReference>
<evidence type="ECO:0000313" key="8">
    <source>
        <dbReference type="Proteomes" id="UP000000628"/>
    </source>
</evidence>
<dbReference type="GO" id="GO:0016020">
    <property type="term" value="C:membrane"/>
    <property type="evidence" value="ECO:0007669"/>
    <property type="project" value="InterPro"/>
</dbReference>
<gene>
    <name evidence="7" type="ordered locus">Jden_1845</name>
</gene>
<keyword evidence="2" id="KW-0813">Transport</keyword>
<dbReference type="Gene3D" id="3.40.50.300">
    <property type="entry name" value="P-loop containing nucleotide triphosphate hydrolases"/>
    <property type="match status" value="1"/>
</dbReference>
<dbReference type="PANTHER" id="PTHR46743:SF2">
    <property type="entry name" value="TEICHOIC ACIDS EXPORT ATP-BINDING PROTEIN TAGH"/>
    <property type="match status" value="1"/>
</dbReference>
<dbReference type="KEGG" id="jde:Jden_1845"/>
<keyword evidence="3" id="KW-0547">Nucleotide-binding</keyword>
<dbReference type="SMART" id="SM00382">
    <property type="entry name" value="AAA"/>
    <property type="match status" value="1"/>
</dbReference>
<dbReference type="InterPro" id="IPR015860">
    <property type="entry name" value="ABC_transpr_TagH-like"/>
</dbReference>
<sequence length="288" mass="31015">MTSNATVLDDEFDYEIDPEDLPQGTPEKGELGDPSVIVDGLHVTYRVVGSKKRGAVTPHKDSILRKFLRKGGALTGGYTEVKAVKGVSFTAHHGESIGVIGTNGSGKSTLLKAIAGLLAPSQGEIYVSGIPSLLGVSAVLMKDLTGERNIMIGGLALGLTRKEVEERFDEIVDFSGLGDAIYLPMKTYSAGMGARLRFAISTAATPDVLMIDEALATGDAGFRERSRQRIDEIREHAGTVFIVAHSLATIKAMCTRVIWMDQGIIRMDGDPDEVTAAYRRYTKENARK</sequence>
<dbReference type="EMBL" id="CP001706">
    <property type="protein sequence ID" value="ACV09488.1"/>
    <property type="molecule type" value="Genomic_DNA"/>
</dbReference>
<dbReference type="GO" id="GO:0140359">
    <property type="term" value="F:ABC-type transporter activity"/>
    <property type="evidence" value="ECO:0007669"/>
    <property type="project" value="InterPro"/>
</dbReference>
<evidence type="ECO:0000256" key="4">
    <source>
        <dbReference type="ARBA" id="ARBA00022840"/>
    </source>
</evidence>
<dbReference type="Pfam" id="PF00005">
    <property type="entry name" value="ABC_tran"/>
    <property type="match status" value="1"/>
</dbReference>
<dbReference type="AlphaFoldDB" id="C7QZJ0"/>
<dbReference type="GO" id="GO:0016887">
    <property type="term" value="F:ATP hydrolysis activity"/>
    <property type="evidence" value="ECO:0007669"/>
    <property type="project" value="InterPro"/>
</dbReference>
<dbReference type="RefSeq" id="WP_015772116.1">
    <property type="nucleotide sequence ID" value="NC_013174.1"/>
</dbReference>
<organism evidence="7 8">
    <name type="scientific">Jonesia denitrificans (strain ATCC 14870 / DSM 20603 / BCRC 15368 / CIP 55.134 / JCM 11481 / NBRC 15587 / NCTC 10816 / Prevot 55134)</name>
    <name type="common">Listeria denitrificans</name>
    <dbReference type="NCBI Taxonomy" id="471856"/>
    <lineage>
        <taxon>Bacteria</taxon>
        <taxon>Bacillati</taxon>
        <taxon>Actinomycetota</taxon>
        <taxon>Actinomycetes</taxon>
        <taxon>Micrococcales</taxon>
        <taxon>Jonesiaceae</taxon>
        <taxon>Jonesia</taxon>
    </lineage>
</organism>
<dbReference type="STRING" id="471856.Jden_1845"/>
<protein>
    <submittedName>
        <fullName evidence="7">ABC transporter related</fullName>
    </submittedName>
</protein>
<dbReference type="CDD" id="cd03220">
    <property type="entry name" value="ABC_KpsT_Wzt"/>
    <property type="match status" value="1"/>
</dbReference>
<dbReference type="eggNOG" id="COG1134">
    <property type="taxonomic scope" value="Bacteria"/>
</dbReference>
<evidence type="ECO:0000259" key="6">
    <source>
        <dbReference type="PROSITE" id="PS50893"/>
    </source>
</evidence>
<reference evidence="7 8" key="1">
    <citation type="journal article" date="2009" name="Stand. Genomic Sci.">
        <title>Complete genome sequence of Jonesia denitrificans type strain (Prevot 55134).</title>
        <authorList>
            <person name="Pukall R."/>
            <person name="Gehrich-Schroter G."/>
            <person name="Lapidus A."/>
            <person name="Nolan M."/>
            <person name="Glavina Del Rio T."/>
            <person name="Lucas S."/>
            <person name="Chen F."/>
            <person name="Tice H."/>
            <person name="Pitluck S."/>
            <person name="Cheng J.F."/>
            <person name="Copeland A."/>
            <person name="Saunders E."/>
            <person name="Brettin T."/>
            <person name="Detter J.C."/>
            <person name="Bruce D."/>
            <person name="Goodwin L."/>
            <person name="Pati A."/>
            <person name="Ivanova N."/>
            <person name="Mavromatis K."/>
            <person name="Ovchinnikova G."/>
            <person name="Chen A."/>
            <person name="Palaniappan K."/>
            <person name="Land M."/>
            <person name="Hauser L."/>
            <person name="Chang Y.J."/>
            <person name="Jeffries C.D."/>
            <person name="Chain P."/>
            <person name="Goker M."/>
            <person name="Bristow J."/>
            <person name="Eisen J.A."/>
            <person name="Markowitz V."/>
            <person name="Hugenholtz P."/>
            <person name="Kyrpides N.C."/>
            <person name="Klenk H.P."/>
            <person name="Han C."/>
        </authorList>
    </citation>
    <scope>NUCLEOTIDE SEQUENCE [LARGE SCALE GENOMIC DNA]</scope>
    <source>
        <strain evidence="8">ATCC 14870 / DSM 20603 / BCRC 15368 / CIP 55.134 / JCM 11481 / NBRC 15587 / NCTC 10816 / Prevot 55134</strain>
    </source>
</reference>
<evidence type="ECO:0000313" key="7">
    <source>
        <dbReference type="EMBL" id="ACV09488.1"/>
    </source>
</evidence>
<dbReference type="PROSITE" id="PS50893">
    <property type="entry name" value="ABC_TRANSPORTER_2"/>
    <property type="match status" value="1"/>
</dbReference>
<evidence type="ECO:0000256" key="3">
    <source>
        <dbReference type="ARBA" id="ARBA00022741"/>
    </source>
</evidence>
<evidence type="ECO:0000256" key="2">
    <source>
        <dbReference type="ARBA" id="ARBA00022448"/>
    </source>
</evidence>
<feature type="domain" description="ABC transporter" evidence="6">
    <location>
        <begin position="68"/>
        <end position="287"/>
    </location>
</feature>
<feature type="region of interest" description="Disordered" evidence="5">
    <location>
        <begin position="1"/>
        <end position="33"/>
    </location>
</feature>
<evidence type="ECO:0000256" key="1">
    <source>
        <dbReference type="ARBA" id="ARBA00005417"/>
    </source>
</evidence>